<evidence type="ECO:0000313" key="1">
    <source>
        <dbReference type="EMBL" id="KAB0476536.1"/>
    </source>
</evidence>
<protein>
    <submittedName>
        <fullName evidence="1">Phage tail protein</fullName>
    </submittedName>
</protein>
<reference evidence="1 2" key="1">
    <citation type="submission" date="2019-09" db="EMBL/GenBank/DDBJ databases">
        <title>Draft genome sequences of 48 bacterial type strains from the CCUG.</title>
        <authorList>
            <person name="Tunovic T."/>
            <person name="Pineiro-Iglesias B."/>
            <person name="Unosson C."/>
            <person name="Inganas E."/>
            <person name="Ohlen M."/>
            <person name="Cardew S."/>
            <person name="Jensie-Markopoulos S."/>
            <person name="Salva-Serra F."/>
            <person name="Jaen-Luchoro D."/>
            <person name="Karlsson R."/>
            <person name="Svensson-Stadler L."/>
            <person name="Chun J."/>
            <person name="Moore E."/>
        </authorList>
    </citation>
    <scope>NUCLEOTIDE SEQUENCE [LARGE SCALE GENOMIC DNA]</scope>
    <source>
        <strain evidence="1 2">CCUG 48643</strain>
    </source>
</reference>
<dbReference type="InterPro" id="IPR009734">
    <property type="entry name" value="Myoviridae_GpU"/>
</dbReference>
<comment type="caution">
    <text evidence="1">The sequence shown here is derived from an EMBL/GenBank/DDBJ whole genome shotgun (WGS) entry which is preliminary data.</text>
</comment>
<dbReference type="GeneID" id="77344897"/>
<accession>A0A7V7TF62</accession>
<organism evidence="1 2">
    <name type="scientific">Vibrio chagasii</name>
    <dbReference type="NCBI Taxonomy" id="170679"/>
    <lineage>
        <taxon>Bacteria</taxon>
        <taxon>Pseudomonadati</taxon>
        <taxon>Pseudomonadota</taxon>
        <taxon>Gammaproteobacteria</taxon>
        <taxon>Vibrionales</taxon>
        <taxon>Vibrionaceae</taxon>
        <taxon>Vibrio</taxon>
    </lineage>
</organism>
<dbReference type="RefSeq" id="WP_132941321.1">
    <property type="nucleotide sequence ID" value="NZ_AP025468.1"/>
</dbReference>
<proteinExistence type="predicted"/>
<sequence>MAQVMLSLGGFKFNIDSAAYNELVKAWKWRWQSQSRIGQSDLLQCTGKAANTITLNGQIATTFRDVGTGQIEKLATMGDDMKPQLLVSGIGDVLGYWVMNSLNETNTKFIKGGLPRHQSFTLELAFYGNDLQNP</sequence>
<dbReference type="AlphaFoldDB" id="A0A7V7TF62"/>
<dbReference type="Pfam" id="PF06995">
    <property type="entry name" value="Phage_P2_GpU"/>
    <property type="match status" value="1"/>
</dbReference>
<evidence type="ECO:0000313" key="2">
    <source>
        <dbReference type="Proteomes" id="UP000423756"/>
    </source>
</evidence>
<gene>
    <name evidence="1" type="ORF">F7Q91_19030</name>
</gene>
<dbReference type="EMBL" id="VZPX01000047">
    <property type="protein sequence ID" value="KAB0476536.1"/>
    <property type="molecule type" value="Genomic_DNA"/>
</dbReference>
<name>A0A7V7TF62_9VIBR</name>
<dbReference type="Proteomes" id="UP000423756">
    <property type="component" value="Unassembled WGS sequence"/>
</dbReference>